<protein>
    <submittedName>
        <fullName evidence="1">Uncharacterized protein</fullName>
    </submittedName>
</protein>
<dbReference type="EMBL" id="CP155573">
    <property type="protein sequence ID" value="XFO67534.1"/>
    <property type="molecule type" value="Genomic_DNA"/>
</dbReference>
<keyword evidence="2" id="KW-1185">Reference proteome</keyword>
<organism evidence="1 2">
    <name type="scientific">Sporomusa silvacetica DSM 10669</name>
    <dbReference type="NCBI Taxonomy" id="1123289"/>
    <lineage>
        <taxon>Bacteria</taxon>
        <taxon>Bacillati</taxon>
        <taxon>Bacillota</taxon>
        <taxon>Negativicutes</taxon>
        <taxon>Selenomonadales</taxon>
        <taxon>Sporomusaceae</taxon>
        <taxon>Sporomusa</taxon>
    </lineage>
</organism>
<dbReference type="Proteomes" id="UP000216752">
    <property type="component" value="Chromosome"/>
</dbReference>
<reference evidence="1" key="1">
    <citation type="submission" date="2024-05" db="EMBL/GenBank/DDBJ databases">
        <title>Isolation and characterization of Sporomusa carbonis sp. nov., a carboxydotrophic hydrogenogen in the genus of Sporomusa isolated from a charcoal burning pile.</title>
        <authorList>
            <person name="Boeer T."/>
            <person name="Rosenbaum F."/>
            <person name="Eysell L."/>
            <person name="Mueller V."/>
            <person name="Daniel R."/>
            <person name="Poehlein A."/>
        </authorList>
    </citation>
    <scope>NUCLEOTIDE SEQUENCE [LARGE SCALE GENOMIC DNA]</scope>
    <source>
        <strain evidence="1">DSM 10669</strain>
    </source>
</reference>
<proteinExistence type="predicted"/>
<evidence type="ECO:0000313" key="2">
    <source>
        <dbReference type="Proteomes" id="UP000216752"/>
    </source>
</evidence>
<accession>A0ABZ3IPG2</accession>
<evidence type="ECO:0000313" key="1">
    <source>
        <dbReference type="EMBL" id="XFO67534.1"/>
    </source>
</evidence>
<gene>
    <name evidence="1" type="ORF">SPSIL_037330</name>
</gene>
<sequence>MTPRQPSHLRTVPIPQDYLLADEELDNKPLRTAEEAYYFFRKEDLGSGITSGGVDCPEDSMFSFAEQVH</sequence>
<name>A0ABZ3IPG2_9FIRM</name>